<sequence length="156" mass="17313">MQAASARPFRNDQWGQWTIERGVLLPEGGGGQARAMTWLQQQGGAGFAYLSYPLPLARRCPNTSGGHLSFRMSGKTAVTQCGISRRDSKREGLKRHVTKQQPSFWSNGGLQTLISDRRGHSLSNVGKNRVIHSTCGRRRGEKKTERTVLPVTIPRK</sequence>
<accession>A0AAV4WXB3</accession>
<comment type="caution">
    <text evidence="1">The sequence shown here is derived from an EMBL/GenBank/DDBJ whole genome shotgun (WGS) entry which is preliminary data.</text>
</comment>
<dbReference type="EMBL" id="BPLR01016950">
    <property type="protein sequence ID" value="GIY87547.1"/>
    <property type="molecule type" value="Genomic_DNA"/>
</dbReference>
<dbReference type="AlphaFoldDB" id="A0AAV4WXB3"/>
<evidence type="ECO:0000313" key="1">
    <source>
        <dbReference type="EMBL" id="GIY87547.1"/>
    </source>
</evidence>
<protein>
    <submittedName>
        <fullName evidence="1">Uncharacterized protein</fullName>
    </submittedName>
</protein>
<dbReference type="Proteomes" id="UP001054945">
    <property type="component" value="Unassembled WGS sequence"/>
</dbReference>
<organism evidence="1 2">
    <name type="scientific">Caerostris extrusa</name>
    <name type="common">Bark spider</name>
    <name type="synonym">Caerostris bankana</name>
    <dbReference type="NCBI Taxonomy" id="172846"/>
    <lineage>
        <taxon>Eukaryota</taxon>
        <taxon>Metazoa</taxon>
        <taxon>Ecdysozoa</taxon>
        <taxon>Arthropoda</taxon>
        <taxon>Chelicerata</taxon>
        <taxon>Arachnida</taxon>
        <taxon>Araneae</taxon>
        <taxon>Araneomorphae</taxon>
        <taxon>Entelegynae</taxon>
        <taxon>Araneoidea</taxon>
        <taxon>Araneidae</taxon>
        <taxon>Caerostris</taxon>
    </lineage>
</organism>
<name>A0AAV4WXB3_CAEEX</name>
<keyword evidence="2" id="KW-1185">Reference proteome</keyword>
<evidence type="ECO:0000313" key="2">
    <source>
        <dbReference type="Proteomes" id="UP001054945"/>
    </source>
</evidence>
<gene>
    <name evidence="1" type="ORF">CEXT_211571</name>
</gene>
<proteinExistence type="predicted"/>
<reference evidence="1 2" key="1">
    <citation type="submission" date="2021-06" db="EMBL/GenBank/DDBJ databases">
        <title>Caerostris extrusa draft genome.</title>
        <authorList>
            <person name="Kono N."/>
            <person name="Arakawa K."/>
        </authorList>
    </citation>
    <scope>NUCLEOTIDE SEQUENCE [LARGE SCALE GENOMIC DNA]</scope>
</reference>